<feature type="transmembrane region" description="Helical" evidence="1">
    <location>
        <begin position="20"/>
        <end position="40"/>
    </location>
</feature>
<name>A0ABW4S419_9RHOB</name>
<keyword evidence="1" id="KW-0812">Transmembrane</keyword>
<proteinExistence type="predicted"/>
<organism evidence="2 3">
    <name type="scientific">Halodurantibacterium flavum</name>
    <dbReference type="NCBI Taxonomy" id="1382802"/>
    <lineage>
        <taxon>Bacteria</taxon>
        <taxon>Pseudomonadati</taxon>
        <taxon>Pseudomonadota</taxon>
        <taxon>Alphaproteobacteria</taxon>
        <taxon>Rhodobacterales</taxon>
        <taxon>Paracoccaceae</taxon>
        <taxon>Halodurantibacterium</taxon>
    </lineage>
</organism>
<keyword evidence="1" id="KW-0472">Membrane</keyword>
<keyword evidence="1" id="KW-1133">Transmembrane helix</keyword>
<evidence type="ECO:0000256" key="1">
    <source>
        <dbReference type="SAM" id="Phobius"/>
    </source>
</evidence>
<dbReference type="RefSeq" id="WP_390260715.1">
    <property type="nucleotide sequence ID" value="NZ_JBHUGH010000005.1"/>
</dbReference>
<evidence type="ECO:0000313" key="2">
    <source>
        <dbReference type="EMBL" id="MFD1912246.1"/>
    </source>
</evidence>
<accession>A0ABW4S419</accession>
<keyword evidence="3" id="KW-1185">Reference proteome</keyword>
<dbReference type="Pfam" id="PF11003">
    <property type="entry name" value="DUF2842"/>
    <property type="match status" value="1"/>
</dbReference>
<dbReference type="InterPro" id="IPR021265">
    <property type="entry name" value="DUF2842"/>
</dbReference>
<comment type="caution">
    <text evidence="2">The sequence shown here is derived from an EMBL/GenBank/DDBJ whole genome shotgun (WGS) entry which is preliminary data.</text>
</comment>
<evidence type="ECO:0000313" key="3">
    <source>
        <dbReference type="Proteomes" id="UP001597353"/>
    </source>
</evidence>
<sequence length="92" mass="10324">MERGPQNQGAGLSHRARRRWALFILLVGLPVYVVVAVNVVEMFERPSIWVELLVFVVLGIVWALPFRFIFRGVGRADPDADPDEDAPKGPRA</sequence>
<feature type="transmembrane region" description="Helical" evidence="1">
    <location>
        <begin position="52"/>
        <end position="70"/>
    </location>
</feature>
<dbReference type="EMBL" id="JBHUGH010000005">
    <property type="protein sequence ID" value="MFD1912246.1"/>
    <property type="molecule type" value="Genomic_DNA"/>
</dbReference>
<protein>
    <submittedName>
        <fullName evidence="2">DUF2842 domain-containing protein</fullName>
    </submittedName>
</protein>
<reference evidence="3" key="1">
    <citation type="journal article" date="2019" name="Int. J. Syst. Evol. Microbiol.">
        <title>The Global Catalogue of Microorganisms (GCM) 10K type strain sequencing project: providing services to taxonomists for standard genome sequencing and annotation.</title>
        <authorList>
            <consortium name="The Broad Institute Genomics Platform"/>
            <consortium name="The Broad Institute Genome Sequencing Center for Infectious Disease"/>
            <person name="Wu L."/>
            <person name="Ma J."/>
        </authorList>
    </citation>
    <scope>NUCLEOTIDE SEQUENCE [LARGE SCALE GENOMIC DNA]</scope>
    <source>
        <strain evidence="3">CGMCC 4.7242</strain>
    </source>
</reference>
<dbReference type="Proteomes" id="UP001597353">
    <property type="component" value="Unassembled WGS sequence"/>
</dbReference>
<gene>
    <name evidence="2" type="ORF">ACFSGJ_08465</name>
</gene>